<proteinExistence type="predicted"/>
<dbReference type="InterPro" id="IPR013088">
    <property type="entry name" value="Znf_NHR/GATA"/>
</dbReference>
<dbReference type="SMART" id="SM00401">
    <property type="entry name" value="ZnF_GATA"/>
    <property type="match status" value="1"/>
</dbReference>
<organism evidence="3 4">
    <name type="scientific">Catenaria anguillulae PL171</name>
    <dbReference type="NCBI Taxonomy" id="765915"/>
    <lineage>
        <taxon>Eukaryota</taxon>
        <taxon>Fungi</taxon>
        <taxon>Fungi incertae sedis</taxon>
        <taxon>Blastocladiomycota</taxon>
        <taxon>Blastocladiomycetes</taxon>
        <taxon>Blastocladiales</taxon>
        <taxon>Catenariaceae</taxon>
        <taxon>Catenaria</taxon>
    </lineage>
</organism>
<name>A0A1Y2HVT8_9FUNG</name>
<comment type="caution">
    <text evidence="3">The sequence shown here is derived from an EMBL/GenBank/DDBJ whole genome shotgun (WGS) entry which is preliminary data.</text>
</comment>
<dbReference type="GO" id="GO:0043565">
    <property type="term" value="F:sequence-specific DNA binding"/>
    <property type="evidence" value="ECO:0007669"/>
    <property type="project" value="InterPro"/>
</dbReference>
<evidence type="ECO:0000313" key="4">
    <source>
        <dbReference type="Proteomes" id="UP000193411"/>
    </source>
</evidence>
<evidence type="ECO:0000313" key="3">
    <source>
        <dbReference type="EMBL" id="ORZ38710.1"/>
    </source>
</evidence>
<reference evidence="3 4" key="1">
    <citation type="submission" date="2016-07" db="EMBL/GenBank/DDBJ databases">
        <title>Pervasive Adenine N6-methylation of Active Genes in Fungi.</title>
        <authorList>
            <consortium name="DOE Joint Genome Institute"/>
            <person name="Mondo S.J."/>
            <person name="Dannebaum R.O."/>
            <person name="Kuo R.C."/>
            <person name="Labutti K."/>
            <person name="Haridas S."/>
            <person name="Kuo A."/>
            <person name="Salamov A."/>
            <person name="Ahrendt S.R."/>
            <person name="Lipzen A."/>
            <person name="Sullivan W."/>
            <person name="Andreopoulos W.B."/>
            <person name="Clum A."/>
            <person name="Lindquist E."/>
            <person name="Daum C."/>
            <person name="Ramamoorthy G.K."/>
            <person name="Gryganskyi A."/>
            <person name="Culley D."/>
            <person name="Magnuson J.K."/>
            <person name="James T.Y."/>
            <person name="O'Malley M.A."/>
            <person name="Stajich J.E."/>
            <person name="Spatafora J.W."/>
            <person name="Visel A."/>
            <person name="Grigoriev I.V."/>
        </authorList>
    </citation>
    <scope>NUCLEOTIDE SEQUENCE [LARGE SCALE GENOMIC DNA]</scope>
    <source>
        <strain evidence="3 4">PL171</strain>
    </source>
</reference>
<evidence type="ECO:0000313" key="2">
    <source>
        <dbReference type="EMBL" id="ORZ31738.1"/>
    </source>
</evidence>
<dbReference type="Gene3D" id="3.30.50.10">
    <property type="entry name" value="Erythroid Transcription Factor GATA-1, subunit A"/>
    <property type="match status" value="1"/>
</dbReference>
<dbReference type="GO" id="GO:0006355">
    <property type="term" value="P:regulation of DNA-templated transcription"/>
    <property type="evidence" value="ECO:0007669"/>
    <property type="project" value="InterPro"/>
</dbReference>
<dbReference type="SUPFAM" id="SSF57716">
    <property type="entry name" value="Glucocorticoid receptor-like (DNA-binding domain)"/>
    <property type="match status" value="1"/>
</dbReference>
<dbReference type="Pfam" id="PF00320">
    <property type="entry name" value="GATA"/>
    <property type="match status" value="1"/>
</dbReference>
<feature type="domain" description="GATA-type" evidence="1">
    <location>
        <begin position="7"/>
        <end position="61"/>
    </location>
</feature>
<feature type="non-terminal residue" evidence="3">
    <location>
        <position position="77"/>
    </location>
</feature>
<dbReference type="Proteomes" id="UP000193411">
    <property type="component" value="Unassembled WGS sequence"/>
</dbReference>
<dbReference type="GO" id="GO:0008270">
    <property type="term" value="F:zinc ion binding"/>
    <property type="evidence" value="ECO:0007669"/>
    <property type="project" value="InterPro"/>
</dbReference>
<gene>
    <name evidence="3" type="ORF">BCR44DRAFT_1427653</name>
    <name evidence="2" type="ORF">BCR44DRAFT_1441819</name>
</gene>
<dbReference type="OrthoDB" id="2162994at2759"/>
<dbReference type="AlphaFoldDB" id="A0A1Y2HVT8"/>
<evidence type="ECO:0000259" key="1">
    <source>
        <dbReference type="SMART" id="SM00401"/>
    </source>
</evidence>
<dbReference type="EMBL" id="MCFL01000056">
    <property type="protein sequence ID" value="ORZ31738.1"/>
    <property type="molecule type" value="Genomic_DNA"/>
</dbReference>
<dbReference type="InterPro" id="IPR000679">
    <property type="entry name" value="Znf_GATA"/>
</dbReference>
<dbReference type="EMBL" id="MCFL01000007">
    <property type="protein sequence ID" value="ORZ38710.1"/>
    <property type="molecule type" value="Genomic_DNA"/>
</dbReference>
<sequence>MDDGLPPGPRKTCGSCGTTKSAQSTWRTGWRDHITLCNQCGLRYNRNGKIHCRHCNYIPTKSEAVGNDPVCRQCHQM</sequence>
<protein>
    <recommendedName>
        <fullName evidence="1">GATA-type domain-containing protein</fullName>
    </recommendedName>
</protein>
<keyword evidence="4" id="KW-1185">Reference proteome</keyword>
<accession>A0A1Y2HVT8</accession>